<evidence type="ECO:0008006" key="5">
    <source>
        <dbReference type="Google" id="ProtNLM"/>
    </source>
</evidence>
<evidence type="ECO:0000256" key="2">
    <source>
        <dbReference type="SAM" id="SignalP"/>
    </source>
</evidence>
<feature type="signal peptide" evidence="2">
    <location>
        <begin position="1"/>
        <end position="25"/>
    </location>
</feature>
<dbReference type="AlphaFoldDB" id="A0A410RIH6"/>
<dbReference type="PROSITE" id="PS51257">
    <property type="entry name" value="PROKAR_LIPOPROTEIN"/>
    <property type="match status" value="1"/>
</dbReference>
<evidence type="ECO:0000256" key="1">
    <source>
        <dbReference type="SAM" id="MobiDB-lite"/>
    </source>
</evidence>
<dbReference type="Proteomes" id="UP000288758">
    <property type="component" value="Chromosome"/>
</dbReference>
<protein>
    <recommendedName>
        <fullName evidence="5">DUF5666 domain-containing protein</fullName>
    </recommendedName>
</protein>
<feature type="region of interest" description="Disordered" evidence="1">
    <location>
        <begin position="25"/>
        <end position="148"/>
    </location>
</feature>
<evidence type="ECO:0000313" key="4">
    <source>
        <dbReference type="Proteomes" id="UP000288758"/>
    </source>
</evidence>
<accession>A0A410RIH6</accession>
<feature type="chain" id="PRO_5019442859" description="DUF5666 domain-containing protein" evidence="2">
    <location>
        <begin position="26"/>
        <end position="239"/>
    </location>
</feature>
<reference evidence="3 4" key="1">
    <citation type="submission" date="2018-12" db="EMBL/GenBank/DDBJ databases">
        <title>Complete Genome Sequence of the Corallopyronin A producing Myxobacterium Corallococcus coralloides B035.</title>
        <authorList>
            <person name="Bouhired S.M."/>
            <person name="Rupp O."/>
            <person name="Blom J."/>
            <person name="Schaeberle T.F."/>
            <person name="Kehraus S."/>
            <person name="Schiefer A."/>
            <person name="Pfarr K."/>
            <person name="Goesmann A."/>
            <person name="Hoerauf A."/>
            <person name="Koenig G.M."/>
        </authorList>
    </citation>
    <scope>NUCLEOTIDE SEQUENCE [LARGE SCALE GENOMIC DNA]</scope>
    <source>
        <strain evidence="3 4">B035</strain>
    </source>
</reference>
<proteinExistence type="predicted"/>
<dbReference type="EMBL" id="CP034669">
    <property type="protein sequence ID" value="QAT81742.1"/>
    <property type="molecule type" value="Genomic_DNA"/>
</dbReference>
<sequence>MRRDTWLGLGIAGLACLLMCAGAQSGGMENDAASGQTNAPATTPQAPAAAPQAPASTPQQQPGTGGSGANTQAPAGTAPGTAPAQGTGGSAGDIPGAEPNSPSADPNLEGQTTPPNPGPETNTGTGGTGNTGTGAPSTAKPPASGASQGVAVVDAIYRGRVRSVSDKEVVIDNEGLRLPLEISTQTRVVRDGEDIGVTELKEGERVRATVNLVGRSHTREIAVLTGAEARRDAETQRRR</sequence>
<keyword evidence="2" id="KW-0732">Signal</keyword>
<dbReference type="RefSeq" id="WP_128794197.1">
    <property type="nucleotide sequence ID" value="NZ_CP034669.1"/>
</dbReference>
<feature type="compositionally biased region" description="Low complexity" evidence="1">
    <location>
        <begin position="35"/>
        <end position="62"/>
    </location>
</feature>
<organism evidence="3 4">
    <name type="scientific">Corallococcus coralloides</name>
    <name type="common">Myxococcus coralloides</name>
    <dbReference type="NCBI Taxonomy" id="184914"/>
    <lineage>
        <taxon>Bacteria</taxon>
        <taxon>Pseudomonadati</taxon>
        <taxon>Myxococcota</taxon>
        <taxon>Myxococcia</taxon>
        <taxon>Myxococcales</taxon>
        <taxon>Cystobacterineae</taxon>
        <taxon>Myxococcaceae</taxon>
        <taxon>Corallococcus</taxon>
    </lineage>
</organism>
<evidence type="ECO:0000313" key="3">
    <source>
        <dbReference type="EMBL" id="QAT81742.1"/>
    </source>
</evidence>
<name>A0A410RIH6_CORCK</name>
<feature type="compositionally biased region" description="Low complexity" evidence="1">
    <location>
        <begin position="69"/>
        <end position="85"/>
    </location>
</feature>
<gene>
    <name evidence="3" type="ORF">EJ065_0133</name>
</gene>